<comment type="caution">
    <text evidence="2">The sequence shown here is derived from an EMBL/GenBank/DDBJ whole genome shotgun (WGS) entry which is preliminary data.</text>
</comment>
<keyword evidence="1" id="KW-0812">Transmembrane</keyword>
<protein>
    <recommendedName>
        <fullName evidence="4">Magnesium citrate secondary transporter</fullName>
    </recommendedName>
</protein>
<dbReference type="RefSeq" id="WP_110827130.1">
    <property type="nucleotide sequence ID" value="NZ_QKLU01000001.1"/>
</dbReference>
<evidence type="ECO:0000256" key="1">
    <source>
        <dbReference type="SAM" id="Phobius"/>
    </source>
</evidence>
<proteinExistence type="predicted"/>
<dbReference type="EMBL" id="QKLU01000001">
    <property type="protein sequence ID" value="PYF77045.1"/>
    <property type="molecule type" value="Genomic_DNA"/>
</dbReference>
<dbReference type="Proteomes" id="UP000248198">
    <property type="component" value="Unassembled WGS sequence"/>
</dbReference>
<organism evidence="2 3">
    <name type="scientific">Pedobacter nutrimenti</name>
    <dbReference type="NCBI Taxonomy" id="1241337"/>
    <lineage>
        <taxon>Bacteria</taxon>
        <taxon>Pseudomonadati</taxon>
        <taxon>Bacteroidota</taxon>
        <taxon>Sphingobacteriia</taxon>
        <taxon>Sphingobacteriales</taxon>
        <taxon>Sphingobacteriaceae</taxon>
        <taxon>Pedobacter</taxon>
    </lineage>
</organism>
<dbReference type="AlphaFoldDB" id="A0A318USG1"/>
<evidence type="ECO:0000313" key="2">
    <source>
        <dbReference type="EMBL" id="PYF77045.1"/>
    </source>
</evidence>
<evidence type="ECO:0000313" key="3">
    <source>
        <dbReference type="Proteomes" id="UP000248198"/>
    </source>
</evidence>
<keyword evidence="1" id="KW-1133">Transmembrane helix</keyword>
<accession>A0A318USG1</accession>
<sequence length="113" mass="13488">MNTFKWFSLFSFIALFIYLMNKAGYVFNDFVQFYVNDLLVVPLTATLAMWFMRMLLQQKKLALRSWQILFIVMMYSLLFEALLPHFIKRYTGDPVDVLMYIAGGLFFYKVMNC</sequence>
<keyword evidence="1" id="KW-0472">Membrane</keyword>
<name>A0A318USG1_9SPHI</name>
<feature type="transmembrane region" description="Helical" evidence="1">
    <location>
        <begin position="7"/>
        <end position="27"/>
    </location>
</feature>
<dbReference type="OrthoDB" id="1447802at2"/>
<evidence type="ECO:0008006" key="4">
    <source>
        <dbReference type="Google" id="ProtNLM"/>
    </source>
</evidence>
<gene>
    <name evidence="2" type="ORF">B0O44_101523</name>
</gene>
<reference evidence="2 3" key="1">
    <citation type="submission" date="2018-06" db="EMBL/GenBank/DDBJ databases">
        <title>Genomic Encyclopedia of Archaeal and Bacterial Type Strains, Phase II (KMG-II): from individual species to whole genera.</title>
        <authorList>
            <person name="Goeker M."/>
        </authorList>
    </citation>
    <scope>NUCLEOTIDE SEQUENCE [LARGE SCALE GENOMIC DNA]</scope>
    <source>
        <strain evidence="2 3">DSM 27372</strain>
    </source>
</reference>
<keyword evidence="3" id="KW-1185">Reference proteome</keyword>
<feature type="transmembrane region" description="Helical" evidence="1">
    <location>
        <begin position="33"/>
        <end position="56"/>
    </location>
</feature>
<feature type="transmembrane region" description="Helical" evidence="1">
    <location>
        <begin position="68"/>
        <end position="87"/>
    </location>
</feature>